<evidence type="ECO:0000256" key="1">
    <source>
        <dbReference type="ARBA" id="ARBA00022741"/>
    </source>
</evidence>
<evidence type="ECO:0000256" key="4">
    <source>
        <dbReference type="ARBA" id="ARBA00023175"/>
    </source>
</evidence>
<evidence type="ECO:0000313" key="9">
    <source>
        <dbReference type="Proteomes" id="UP001213623"/>
    </source>
</evidence>
<organism evidence="8 9">
    <name type="scientific">Malassezia nana</name>
    <dbReference type="NCBI Taxonomy" id="180528"/>
    <lineage>
        <taxon>Eukaryota</taxon>
        <taxon>Fungi</taxon>
        <taxon>Dikarya</taxon>
        <taxon>Basidiomycota</taxon>
        <taxon>Ustilaginomycotina</taxon>
        <taxon>Malasseziomycetes</taxon>
        <taxon>Malasseziales</taxon>
        <taxon>Malasseziaceae</taxon>
        <taxon>Malassezia</taxon>
    </lineage>
</organism>
<dbReference type="GO" id="GO:0003777">
    <property type="term" value="F:microtubule motor activity"/>
    <property type="evidence" value="ECO:0007669"/>
    <property type="project" value="InterPro"/>
</dbReference>
<keyword evidence="1" id="KW-0547">Nucleotide-binding</keyword>
<dbReference type="InterPro" id="IPR001752">
    <property type="entry name" value="Kinesin_motor_dom"/>
</dbReference>
<evidence type="ECO:0000256" key="6">
    <source>
        <dbReference type="SAM" id="MobiDB-lite"/>
    </source>
</evidence>
<feature type="domain" description="Kinesin motor" evidence="7">
    <location>
        <begin position="16"/>
        <end position="368"/>
    </location>
</feature>
<feature type="compositionally biased region" description="Pro residues" evidence="6">
    <location>
        <begin position="827"/>
        <end position="843"/>
    </location>
</feature>
<sequence length="1017" mass="111425">MPPAGDAGASSSTSLRENVAVCVRTRPLSGDEECDIWRLDKAQCSVTPTEQHPARARRGAKSQTYDEDDSSGLATYDFRFDNLVLGDEHTKTLYDENVYAVVRAAMDGYNGTVFAYGQTGSGKTYTMSGTPDEPGVIPCAVNDIFSMIRNEPMREFLLRVSYLEIYNETLRDLLADPQKRGKAPRIVEDKGRIVLSGMHEEIVTTPGEVMALLEQGQTARHVGATDWNTRSSRSHCVFQITIESREQSEQAHRSEVRVSQLNLIDLAGSERAATEVARRKEGAYINKSLLTLGTVIAKLTETQSSADTHIPYRDSKLTRLLQTSLSGDARVAVICTVTLSRSHAAETLSTLKFGRRCKMVVTKAQRHTEINDKALLEKYRQELDTLRTQLASTGQSEPVSPSCTPTERDWAALSEERAAAEQEVAQMRETRRDLRQQIDHLTRLILTSRSVAAEASARSTAGPSDAFASPARRGPRMSDLPARMSSGAGDSEVTQLRQELMDLRMAHDIERRAQQRRIEALETEVRLLEDAAHMAHQQNQGAERELVRLREEHATDEAHREFRELVSTRPSPEPGQSTDTVHLQARIGALERALAEEKAMRDLTSLPERPLALPMQARGGMAPPCVPLRSRSTGGSPGRGATHQDVLQRQVEHQQAVIASLTQSVLGWEARVKQQATLIAKLAELVSNESDENEPLSEGTALPQEQQVRPRHSGIRPSDVVQGKVHVGDAETQTQPQTQRRPASKGLDTQAHAGKVGAMAKALERTSDAMENLSTPRDDESSDSASPSSPVHRHTQPTDVPPMKPEIHVPRAMRPEARLAQSSPRTLPAPPKVSPPLPMPPSGPTRTLPMPPSTSHVAALRASLLAPAEPRTSTSRSAALPPPVSVDRKRPAPSPPQLPASLPPVPEPPSKRSAAPDSHTKLRARVSAYAAAAEAAPPRAPHRETSPLKPAQSMMQLSSSERRSRDAAILRELNELKAMPRVESSRVMYMPRALPSELTHARLPAAAYKTDASAYYI</sequence>
<feature type="coiled-coil region" evidence="5">
    <location>
        <begin position="504"/>
        <end position="559"/>
    </location>
</feature>
<proteinExistence type="predicted"/>
<feature type="compositionally biased region" description="Low complexity" evidence="6">
    <location>
        <begin position="925"/>
        <end position="937"/>
    </location>
</feature>
<protein>
    <recommendedName>
        <fullName evidence="7">Kinesin motor domain-containing protein</fullName>
    </recommendedName>
</protein>
<dbReference type="GO" id="GO:0007018">
    <property type="term" value="P:microtubule-based movement"/>
    <property type="evidence" value="ECO:0007669"/>
    <property type="project" value="InterPro"/>
</dbReference>
<dbReference type="PROSITE" id="PS00411">
    <property type="entry name" value="KINESIN_MOTOR_1"/>
    <property type="match status" value="1"/>
</dbReference>
<dbReference type="Proteomes" id="UP001213623">
    <property type="component" value="Chromosome 6"/>
</dbReference>
<dbReference type="Pfam" id="PF00225">
    <property type="entry name" value="Kinesin"/>
    <property type="match status" value="1"/>
</dbReference>
<evidence type="ECO:0000256" key="5">
    <source>
        <dbReference type="SAM" id="Coils"/>
    </source>
</evidence>
<gene>
    <name evidence="8" type="ORF">MNAN1_003403</name>
</gene>
<dbReference type="InterPro" id="IPR019821">
    <property type="entry name" value="Kinesin_motor_CS"/>
</dbReference>
<evidence type="ECO:0000313" key="8">
    <source>
        <dbReference type="EMBL" id="WFD28393.1"/>
    </source>
</evidence>
<evidence type="ECO:0000259" key="7">
    <source>
        <dbReference type="SMART" id="SM00129"/>
    </source>
</evidence>
<dbReference type="PANTHER" id="PTHR47968:SF75">
    <property type="entry name" value="CENTROMERE-ASSOCIATED PROTEIN E"/>
    <property type="match status" value="1"/>
</dbReference>
<dbReference type="InterPro" id="IPR027417">
    <property type="entry name" value="P-loop_NTPase"/>
</dbReference>
<feature type="region of interest" description="Disordered" evidence="6">
    <location>
        <begin position="688"/>
        <end position="964"/>
    </location>
</feature>
<accession>A0AAF0ENR7</accession>
<evidence type="ECO:0000256" key="2">
    <source>
        <dbReference type="ARBA" id="ARBA00022840"/>
    </source>
</evidence>
<keyword evidence="3 5" id="KW-0175">Coiled coil</keyword>
<feature type="compositionally biased region" description="Low complexity" evidence="6">
    <location>
        <begin position="732"/>
        <end position="741"/>
    </location>
</feature>
<name>A0AAF0ENR7_9BASI</name>
<dbReference type="PANTHER" id="PTHR47968">
    <property type="entry name" value="CENTROMERE PROTEIN E"/>
    <property type="match status" value="1"/>
</dbReference>
<feature type="compositionally biased region" description="Basic and acidic residues" evidence="6">
    <location>
        <begin position="805"/>
        <end position="817"/>
    </location>
</feature>
<reference evidence="8" key="1">
    <citation type="submission" date="2023-03" db="EMBL/GenBank/DDBJ databases">
        <title>Mating type loci evolution in Malassezia.</title>
        <authorList>
            <person name="Coelho M.A."/>
        </authorList>
    </citation>
    <scope>NUCLEOTIDE SEQUENCE</scope>
    <source>
        <strain evidence="8">CBS 9557</strain>
    </source>
</reference>
<dbReference type="SUPFAM" id="SSF52540">
    <property type="entry name" value="P-loop containing nucleoside triphosphate hydrolases"/>
    <property type="match status" value="1"/>
</dbReference>
<dbReference type="InterPro" id="IPR027640">
    <property type="entry name" value="Kinesin-like_fam"/>
</dbReference>
<dbReference type="InterPro" id="IPR036961">
    <property type="entry name" value="Kinesin_motor_dom_sf"/>
</dbReference>
<dbReference type="Gene3D" id="3.40.850.10">
    <property type="entry name" value="Kinesin motor domain"/>
    <property type="match status" value="1"/>
</dbReference>
<feature type="coiled-coil region" evidence="5">
    <location>
        <begin position="376"/>
        <end position="444"/>
    </location>
</feature>
<feature type="region of interest" description="Disordered" evidence="6">
    <location>
        <begin position="47"/>
        <end position="69"/>
    </location>
</feature>
<keyword evidence="9" id="KW-1185">Reference proteome</keyword>
<feature type="region of interest" description="Disordered" evidence="6">
    <location>
        <begin position="454"/>
        <end position="491"/>
    </location>
</feature>
<evidence type="ECO:0000256" key="3">
    <source>
        <dbReference type="ARBA" id="ARBA00023054"/>
    </source>
</evidence>
<dbReference type="GO" id="GO:0005524">
    <property type="term" value="F:ATP binding"/>
    <property type="evidence" value="ECO:0007669"/>
    <property type="project" value="UniProtKB-KW"/>
</dbReference>
<dbReference type="GO" id="GO:0008017">
    <property type="term" value="F:microtubule binding"/>
    <property type="evidence" value="ECO:0007669"/>
    <property type="project" value="InterPro"/>
</dbReference>
<dbReference type="SMART" id="SM00129">
    <property type="entry name" value="KISc"/>
    <property type="match status" value="1"/>
</dbReference>
<keyword evidence="2" id="KW-0067">ATP-binding</keyword>
<dbReference type="EMBL" id="CP119897">
    <property type="protein sequence ID" value="WFD28393.1"/>
    <property type="molecule type" value="Genomic_DNA"/>
</dbReference>
<dbReference type="AlphaFoldDB" id="A0AAF0ENR7"/>
<keyword evidence="4" id="KW-0505">Motor protein</keyword>
<feature type="compositionally biased region" description="Pro residues" evidence="6">
    <location>
        <begin position="892"/>
        <end position="908"/>
    </location>
</feature>
<dbReference type="PRINTS" id="PR00380">
    <property type="entry name" value="KINESINHEAVY"/>
</dbReference>